<proteinExistence type="predicted"/>
<dbReference type="OrthoDB" id="1448631at2"/>
<dbReference type="Proteomes" id="UP000291981">
    <property type="component" value="Unassembled WGS sequence"/>
</dbReference>
<comment type="caution">
    <text evidence="1">The sequence shown here is derived from an EMBL/GenBank/DDBJ whole genome shotgun (WGS) entry which is preliminary data.</text>
</comment>
<name>A0A4V2HSK0_9FLAO</name>
<gene>
    <name evidence="1" type="ORF">EW142_15380</name>
</gene>
<organism evidence="1 2">
    <name type="scientific">Flagellimonas allohymeniacidonis</name>
    <dbReference type="NCBI Taxonomy" id="2517819"/>
    <lineage>
        <taxon>Bacteria</taxon>
        <taxon>Pseudomonadati</taxon>
        <taxon>Bacteroidota</taxon>
        <taxon>Flavobacteriia</taxon>
        <taxon>Flavobacteriales</taxon>
        <taxon>Flavobacteriaceae</taxon>
        <taxon>Flagellimonas</taxon>
    </lineage>
</organism>
<dbReference type="EMBL" id="SGIU01000002">
    <property type="protein sequence ID" value="TAI48030.1"/>
    <property type="molecule type" value="Genomic_DNA"/>
</dbReference>
<dbReference type="AlphaFoldDB" id="A0A4V2HSK0"/>
<accession>A0A4V2HSK0</accession>
<evidence type="ECO:0000313" key="1">
    <source>
        <dbReference type="EMBL" id="TAI48030.1"/>
    </source>
</evidence>
<reference evidence="1 2" key="1">
    <citation type="submission" date="2019-02" db="EMBL/GenBank/DDBJ databases">
        <title>Draft genome sequence of Muricauda sp. 176CP4-71.</title>
        <authorList>
            <person name="Park J.-S."/>
        </authorList>
    </citation>
    <scope>NUCLEOTIDE SEQUENCE [LARGE SCALE GENOMIC DNA]</scope>
    <source>
        <strain evidence="1 2">176CP4-71</strain>
    </source>
</reference>
<protein>
    <submittedName>
        <fullName evidence="1">Uncharacterized protein</fullName>
    </submittedName>
</protein>
<keyword evidence="2" id="KW-1185">Reference proteome</keyword>
<dbReference type="RefSeq" id="WP_130615380.1">
    <property type="nucleotide sequence ID" value="NZ_SGIU01000002.1"/>
</dbReference>
<evidence type="ECO:0000313" key="2">
    <source>
        <dbReference type="Proteomes" id="UP000291981"/>
    </source>
</evidence>
<sequence length="144" mass="16511">MSNNLLQTLASFQEETSTAALQLTFGTHQIVNYHNGMLLNRMQRQNSRLVLHKTEPSHLAKMEVVDSLVFQFSFLFEAHALYKYQKGQNICLPRPLVDGRLQIWPQQLELSFRIGAPDPSLCVHILHTYTGDVLVKKKTRSVSF</sequence>